<feature type="compositionally biased region" description="Basic residues" evidence="1">
    <location>
        <begin position="44"/>
        <end position="60"/>
    </location>
</feature>
<comment type="caution">
    <text evidence="2">The sequence shown here is derived from an EMBL/GenBank/DDBJ whole genome shotgun (WGS) entry which is preliminary data.</text>
</comment>
<reference evidence="2 3" key="1">
    <citation type="submission" date="2019-07" db="EMBL/GenBank/DDBJ databases">
        <title>Whole genome shotgun sequence of Nocardia ninae NBRC 108245.</title>
        <authorList>
            <person name="Hosoyama A."/>
            <person name="Uohara A."/>
            <person name="Ohji S."/>
            <person name="Ichikawa N."/>
        </authorList>
    </citation>
    <scope>NUCLEOTIDE SEQUENCE [LARGE SCALE GENOMIC DNA]</scope>
    <source>
        <strain evidence="2 3">NBRC 108245</strain>
    </source>
</reference>
<dbReference type="AlphaFoldDB" id="A0A511MMI9"/>
<dbReference type="EMBL" id="BJXA01000058">
    <property type="protein sequence ID" value="GEM41840.1"/>
    <property type="molecule type" value="Genomic_DNA"/>
</dbReference>
<evidence type="ECO:0000256" key="1">
    <source>
        <dbReference type="SAM" id="MobiDB-lite"/>
    </source>
</evidence>
<dbReference type="RefSeq" id="WP_147139020.1">
    <property type="nucleotide sequence ID" value="NZ_BJXA01000058.1"/>
</dbReference>
<proteinExistence type="predicted"/>
<protein>
    <submittedName>
        <fullName evidence="2">Uncharacterized protein</fullName>
    </submittedName>
</protein>
<feature type="region of interest" description="Disordered" evidence="1">
    <location>
        <begin position="29"/>
        <end position="60"/>
    </location>
</feature>
<gene>
    <name evidence="2" type="ORF">NN4_63590</name>
</gene>
<evidence type="ECO:0000313" key="2">
    <source>
        <dbReference type="EMBL" id="GEM41840.1"/>
    </source>
</evidence>
<sequence>MNENNRVGTASDLPAEQVRERADLAAWRRRDALRRSSAAQPVANKRRYRRGSKHRKASVE</sequence>
<accession>A0A511MMI9</accession>
<evidence type="ECO:0000313" key="3">
    <source>
        <dbReference type="Proteomes" id="UP000321424"/>
    </source>
</evidence>
<name>A0A511MMI9_9NOCA</name>
<organism evidence="2 3">
    <name type="scientific">Nocardia ninae NBRC 108245</name>
    <dbReference type="NCBI Taxonomy" id="1210091"/>
    <lineage>
        <taxon>Bacteria</taxon>
        <taxon>Bacillati</taxon>
        <taxon>Actinomycetota</taxon>
        <taxon>Actinomycetes</taxon>
        <taxon>Mycobacteriales</taxon>
        <taxon>Nocardiaceae</taxon>
        <taxon>Nocardia</taxon>
    </lineage>
</organism>
<keyword evidence="3" id="KW-1185">Reference proteome</keyword>
<dbReference type="Proteomes" id="UP000321424">
    <property type="component" value="Unassembled WGS sequence"/>
</dbReference>